<keyword evidence="6" id="KW-1185">Reference proteome</keyword>
<evidence type="ECO:0000313" key="6">
    <source>
        <dbReference type="Proteomes" id="UP001221757"/>
    </source>
</evidence>
<comment type="similarity">
    <text evidence="1">Belongs to the TEC1 family.</text>
</comment>
<protein>
    <recommendedName>
        <fullName evidence="4">TEA domain-containing protein</fullName>
    </recommendedName>
</protein>
<reference evidence="5" key="1">
    <citation type="submission" date="2023-03" db="EMBL/GenBank/DDBJ databases">
        <title>Massive genome expansion in bonnet fungi (Mycena s.s.) driven by repeated elements and novel gene families across ecological guilds.</title>
        <authorList>
            <consortium name="Lawrence Berkeley National Laboratory"/>
            <person name="Harder C.B."/>
            <person name="Miyauchi S."/>
            <person name="Viragh M."/>
            <person name="Kuo A."/>
            <person name="Thoen E."/>
            <person name="Andreopoulos B."/>
            <person name="Lu D."/>
            <person name="Skrede I."/>
            <person name="Drula E."/>
            <person name="Henrissat B."/>
            <person name="Morin E."/>
            <person name="Kohler A."/>
            <person name="Barry K."/>
            <person name="LaButti K."/>
            <person name="Morin E."/>
            <person name="Salamov A."/>
            <person name="Lipzen A."/>
            <person name="Mereny Z."/>
            <person name="Hegedus B."/>
            <person name="Baldrian P."/>
            <person name="Stursova M."/>
            <person name="Weitz H."/>
            <person name="Taylor A."/>
            <person name="Grigoriev I.V."/>
            <person name="Nagy L.G."/>
            <person name="Martin F."/>
            <person name="Kauserud H."/>
        </authorList>
    </citation>
    <scope>NUCLEOTIDE SEQUENCE</scope>
    <source>
        <strain evidence="5">CBHHK067</strain>
    </source>
</reference>
<gene>
    <name evidence="5" type="ORF">B0H17DRAFT_931893</name>
</gene>
<evidence type="ECO:0000313" key="5">
    <source>
        <dbReference type="EMBL" id="KAJ7694400.1"/>
    </source>
</evidence>
<name>A0AAD7DLA4_MYCRO</name>
<feature type="non-terminal residue" evidence="5">
    <location>
        <position position="1"/>
    </location>
</feature>
<sequence length="71" mass="8314">GLAKYQPNVCKETVLLGRFPRRNQFLSEYIWSKTGQRRTPKQVGSRLQQLRESSVGQQRTSRSTPIELKFF</sequence>
<accession>A0AAD7DLA4</accession>
<evidence type="ECO:0000256" key="2">
    <source>
        <dbReference type="PROSITE-ProRule" id="PRU00505"/>
    </source>
</evidence>
<comment type="caution">
    <text evidence="5">The sequence shown here is derived from an EMBL/GenBank/DDBJ whole genome shotgun (WGS) entry which is preliminary data.</text>
</comment>
<dbReference type="Pfam" id="PF01285">
    <property type="entry name" value="TEA"/>
    <property type="match status" value="1"/>
</dbReference>
<evidence type="ECO:0000256" key="1">
    <source>
        <dbReference type="ARBA" id="ARBA00008421"/>
    </source>
</evidence>
<dbReference type="EMBL" id="JARKIE010000042">
    <property type="protein sequence ID" value="KAJ7694400.1"/>
    <property type="molecule type" value="Genomic_DNA"/>
</dbReference>
<feature type="compositionally biased region" description="Polar residues" evidence="3">
    <location>
        <begin position="45"/>
        <end position="64"/>
    </location>
</feature>
<dbReference type="InterPro" id="IPR038096">
    <property type="entry name" value="TEA/ATTS_sf"/>
</dbReference>
<proteinExistence type="inferred from homology"/>
<dbReference type="Gene3D" id="6.10.20.40">
    <property type="entry name" value="TEA/ATTS domain"/>
    <property type="match status" value="1"/>
</dbReference>
<feature type="region of interest" description="Disordered" evidence="3">
    <location>
        <begin position="40"/>
        <end position="64"/>
    </location>
</feature>
<feature type="domain" description="TEA" evidence="4">
    <location>
        <begin position="1"/>
        <end position="57"/>
    </location>
</feature>
<dbReference type="AlphaFoldDB" id="A0AAD7DLA4"/>
<dbReference type="InterPro" id="IPR000818">
    <property type="entry name" value="TEA/ATTS_dom"/>
</dbReference>
<evidence type="ECO:0000259" key="4">
    <source>
        <dbReference type="PROSITE" id="PS51088"/>
    </source>
</evidence>
<organism evidence="5 6">
    <name type="scientific">Mycena rosella</name>
    <name type="common">Pink bonnet</name>
    <name type="synonym">Agaricus rosellus</name>
    <dbReference type="NCBI Taxonomy" id="1033263"/>
    <lineage>
        <taxon>Eukaryota</taxon>
        <taxon>Fungi</taxon>
        <taxon>Dikarya</taxon>
        <taxon>Basidiomycota</taxon>
        <taxon>Agaricomycotina</taxon>
        <taxon>Agaricomycetes</taxon>
        <taxon>Agaricomycetidae</taxon>
        <taxon>Agaricales</taxon>
        <taxon>Marasmiineae</taxon>
        <taxon>Mycenaceae</taxon>
        <taxon>Mycena</taxon>
    </lineage>
</organism>
<evidence type="ECO:0000256" key="3">
    <source>
        <dbReference type="SAM" id="MobiDB-lite"/>
    </source>
</evidence>
<dbReference type="Proteomes" id="UP001221757">
    <property type="component" value="Unassembled WGS sequence"/>
</dbReference>
<dbReference type="GO" id="GO:0003700">
    <property type="term" value="F:DNA-binding transcription factor activity"/>
    <property type="evidence" value="ECO:0007669"/>
    <property type="project" value="InterPro"/>
</dbReference>
<dbReference type="PROSITE" id="PS51088">
    <property type="entry name" value="TEA_2"/>
    <property type="match status" value="1"/>
</dbReference>
<feature type="DNA-binding region" description="TEA" evidence="2">
    <location>
        <begin position="1"/>
        <end position="57"/>
    </location>
</feature>